<organism evidence="1 2">
    <name type="scientific">Sodaliphilus pleomorphus</name>
    <dbReference type="NCBI Taxonomy" id="2606626"/>
    <lineage>
        <taxon>Bacteria</taxon>
        <taxon>Pseudomonadati</taxon>
        <taxon>Bacteroidota</taxon>
        <taxon>Bacteroidia</taxon>
        <taxon>Bacteroidales</taxon>
        <taxon>Muribaculaceae</taxon>
        <taxon>Sodaliphilus</taxon>
    </lineage>
</organism>
<evidence type="ECO:0000313" key="1">
    <source>
        <dbReference type="EMBL" id="MSS17899.1"/>
    </source>
</evidence>
<dbReference type="Pfam" id="PF18939">
    <property type="entry name" value="DUF5686"/>
    <property type="match status" value="1"/>
</dbReference>
<proteinExistence type="predicted"/>
<name>A0A6L5XBR7_9BACT</name>
<dbReference type="InterPro" id="IPR008969">
    <property type="entry name" value="CarboxyPept-like_regulatory"/>
</dbReference>
<keyword evidence="1" id="KW-0378">Hydrolase</keyword>
<keyword evidence="1" id="KW-0645">Protease</keyword>
<dbReference type="Pfam" id="PF13715">
    <property type="entry name" value="CarbopepD_reg_2"/>
    <property type="match status" value="1"/>
</dbReference>
<comment type="caution">
    <text evidence="1">The sequence shown here is derived from an EMBL/GenBank/DDBJ whole genome shotgun (WGS) entry which is preliminary data.</text>
</comment>
<keyword evidence="2" id="KW-1185">Reference proteome</keyword>
<keyword evidence="1" id="KW-0121">Carboxypeptidase</keyword>
<dbReference type="EMBL" id="VULT01000013">
    <property type="protein sequence ID" value="MSS17899.1"/>
    <property type="molecule type" value="Genomic_DNA"/>
</dbReference>
<dbReference type="AlphaFoldDB" id="A0A6L5XBR7"/>
<dbReference type="InterPro" id="IPR043741">
    <property type="entry name" value="DUF5686"/>
</dbReference>
<dbReference type="Gene3D" id="2.60.40.1120">
    <property type="entry name" value="Carboxypeptidase-like, regulatory domain"/>
    <property type="match status" value="1"/>
</dbReference>
<dbReference type="GO" id="GO:0004180">
    <property type="term" value="F:carboxypeptidase activity"/>
    <property type="evidence" value="ECO:0007669"/>
    <property type="project" value="UniProtKB-KW"/>
</dbReference>
<sequence length="843" mass="97974">MTKRFWSLALFLIIIVQQVYCQSAYITGIVKDSLENQPIPYASVYVKGTRQGVICSVDGKFTVAVPTAWATIRVQAVNYKTREFELKAGDRGVILNMESSTRTLDEVVIRKHREHYVKKGNPAVAFIEKVRSHMKDQDPFEKPYYSYDKYEQMTFGLNDLGHVDKNLIMRSFKGAVEYLDSSEVTGKMILPVSLNETVSTDYFRKSPSTHKQLITARQHAGFDEDFDYMSIKKFMDDAFREINIYGNDINFMQNRFVSPLSKIGPNFYKYYLVDTVDVEGVKCVELDFVPFNTESFGFIGRMYFAVDDTSMFLKKLSMNIPRRINLNYVEHVYVTQEFVKGDDGCRHKTHDDVTIEFKVLTNTQGLYARRNTFYSNFSTAQPRDMAIFDMGGEQIVAHGADRHDKAFWVAARPAGIKHDEGYMHALMKKLRSSKLFYWGEKCITTLAQGYVATGNPSKFDFGALNTFINSNELEGFRMRVGGMTTAHLNPHWFSRWHVAYGFKDKKVKYSFNLEYSFNKKRYHSMEFPIHSIKFTTSYDLDKIGQNYLYTSQDNAVLMIRRHRDDKINYLRLNQLEYKLELPNGFSVAAAIEHDMHEASHLLPFVDGNGRSFAHYHEAGFSVTLRYAPGEKFYQTRSYRFPINIDNPIVTLKHTYMPKHFVGNNFEINKTEIGLQKRFWFSAWGYTDIILKGAKIWSRVPYPELLYPNANITYTIQPESFSLLNAMEYVTDQNVQWDVTYWMNGAIMNYVPLLKRLKLREVVSFRGIYGSLLKKNDPVRNQDLYRFPERAHTVGLGSKPYMEIGVGLDNILTFLRVDWVWRLTYRNVKGVDRQGLRVSLHFAF</sequence>
<dbReference type="SUPFAM" id="SSF49464">
    <property type="entry name" value="Carboxypeptidase regulatory domain-like"/>
    <property type="match status" value="1"/>
</dbReference>
<dbReference type="RefSeq" id="WP_154328886.1">
    <property type="nucleotide sequence ID" value="NZ_CP045696.1"/>
</dbReference>
<reference evidence="1 2" key="1">
    <citation type="submission" date="2019-08" db="EMBL/GenBank/DDBJ databases">
        <title>In-depth cultivation of the pig gut microbiome towards novel bacterial diversity and tailored functional studies.</title>
        <authorList>
            <person name="Wylensek D."/>
            <person name="Hitch T.C.A."/>
            <person name="Clavel T."/>
        </authorList>
    </citation>
    <scope>NUCLEOTIDE SEQUENCE [LARGE SCALE GENOMIC DNA]</scope>
    <source>
        <strain evidence="1 2">Oil-RF-744-WCA-WT-10</strain>
    </source>
</reference>
<dbReference type="Proteomes" id="UP000483362">
    <property type="component" value="Unassembled WGS sequence"/>
</dbReference>
<accession>A0A6L5XBR7</accession>
<gene>
    <name evidence="1" type="ORF">FYJ29_09050</name>
</gene>
<evidence type="ECO:0000313" key="2">
    <source>
        <dbReference type="Proteomes" id="UP000483362"/>
    </source>
</evidence>
<protein>
    <submittedName>
        <fullName evidence="1">Carboxypeptidase-like regulatory domain-containing protein</fullName>
    </submittedName>
</protein>